<evidence type="ECO:0000313" key="8">
    <source>
        <dbReference type="Proteomes" id="UP000604381"/>
    </source>
</evidence>
<dbReference type="Pfam" id="PF00730">
    <property type="entry name" value="HhH-GPD"/>
    <property type="match status" value="1"/>
</dbReference>
<reference evidence="7" key="1">
    <citation type="submission" date="2020-10" db="EMBL/GenBank/DDBJ databases">
        <title>An improved Amphimedon queenslandica hologenome assembly reveals how three proteobacterial symbionts can extend the metabolic phenotypic of their marine sponge host.</title>
        <authorList>
            <person name="Degnan B."/>
            <person name="Degnan S."/>
            <person name="Xiang X."/>
        </authorList>
    </citation>
    <scope>NUCLEOTIDE SEQUENCE</scope>
    <source>
        <strain evidence="7">AqS2</strain>
    </source>
</reference>
<evidence type="ECO:0000259" key="6">
    <source>
        <dbReference type="SMART" id="SM00478"/>
    </source>
</evidence>
<dbReference type="InterPro" id="IPR003583">
    <property type="entry name" value="Hlx-hairpin-Hlx_DNA-bd_motif"/>
</dbReference>
<dbReference type="GO" id="GO:0043916">
    <property type="term" value="F:DNA-7-methylguanine glycosylase activity"/>
    <property type="evidence" value="ECO:0007669"/>
    <property type="project" value="TreeGrafter"/>
</dbReference>
<feature type="domain" description="HhH-GPD" evidence="6">
    <location>
        <begin position="60"/>
        <end position="213"/>
    </location>
</feature>
<dbReference type="PANTHER" id="PTHR43003:SF5">
    <property type="entry name" value="DNA-3-METHYLADENINE GLYCOSYLASE"/>
    <property type="match status" value="1"/>
</dbReference>
<dbReference type="GO" id="GO:0006307">
    <property type="term" value="P:DNA alkylation repair"/>
    <property type="evidence" value="ECO:0007669"/>
    <property type="project" value="TreeGrafter"/>
</dbReference>
<feature type="domain" description="Helix-hairpin-helix DNA-binding motif class 1" evidence="5">
    <location>
        <begin position="136"/>
        <end position="155"/>
    </location>
</feature>
<dbReference type="Proteomes" id="UP000604381">
    <property type="component" value="Unassembled WGS sequence"/>
</dbReference>
<keyword evidence="3" id="KW-0227">DNA damage</keyword>
<name>A0A930UHH0_9GAMM</name>
<sequence>MMDKGFVLDQKRMPIAPKDVAAAVAFLRRDRHLGPVAQAQPRPVLGMRSRPFNSLIVAIAGQQISRTAAGAIMRRLDALAPMPFTAEELAKLRLPQLRGAGLSASKAACVAACARAFLAEDRLLRLGRLPDDEVREALTAIKGVGPWTAEMVLMFGLGRQDVMPHGDVGIIRGAARAFGTKDMERAAARLRTTAPKWAPYRTVAAAYLWNLAA</sequence>
<dbReference type="InterPro" id="IPR051912">
    <property type="entry name" value="Alkylbase_DNA_Glycosylase/TA"/>
</dbReference>
<dbReference type="SMART" id="SM00278">
    <property type="entry name" value="HhH1"/>
    <property type="match status" value="1"/>
</dbReference>
<organism evidence="7 8">
    <name type="scientific">Candidatus Amphirhobacter heronislandensis</name>
    <dbReference type="NCBI Taxonomy" id="1732024"/>
    <lineage>
        <taxon>Bacteria</taxon>
        <taxon>Pseudomonadati</taxon>
        <taxon>Pseudomonadota</taxon>
        <taxon>Gammaproteobacteria</taxon>
        <taxon>Candidatus Tethybacterales</taxon>
        <taxon>Candidatus Tethybacteraceae</taxon>
        <taxon>Candidatus Amphirhobacter</taxon>
    </lineage>
</organism>
<comment type="caution">
    <text evidence="7">The sequence shown here is derived from an EMBL/GenBank/DDBJ whole genome shotgun (WGS) entry which is preliminary data.</text>
</comment>
<dbReference type="AlphaFoldDB" id="A0A930UHH0"/>
<dbReference type="GO" id="GO:0032993">
    <property type="term" value="C:protein-DNA complex"/>
    <property type="evidence" value="ECO:0007669"/>
    <property type="project" value="TreeGrafter"/>
</dbReference>
<dbReference type="GO" id="GO:0032131">
    <property type="term" value="F:alkylated DNA binding"/>
    <property type="evidence" value="ECO:0007669"/>
    <property type="project" value="TreeGrafter"/>
</dbReference>
<gene>
    <name evidence="7" type="ORF">ISN26_03815</name>
</gene>
<keyword evidence="8" id="KW-1185">Reference proteome</keyword>
<accession>A0A930UHH0</accession>
<dbReference type="Gene3D" id="1.10.1670.40">
    <property type="match status" value="1"/>
</dbReference>
<evidence type="ECO:0000256" key="2">
    <source>
        <dbReference type="ARBA" id="ARBA00012000"/>
    </source>
</evidence>
<dbReference type="Gene3D" id="1.10.340.30">
    <property type="entry name" value="Hypothetical protein, domain 2"/>
    <property type="match status" value="1"/>
</dbReference>
<keyword evidence="4" id="KW-0234">DNA repair</keyword>
<dbReference type="InterPro" id="IPR003265">
    <property type="entry name" value="HhH-GPD_domain"/>
</dbReference>
<evidence type="ECO:0000256" key="3">
    <source>
        <dbReference type="ARBA" id="ARBA00022763"/>
    </source>
</evidence>
<dbReference type="EC" id="3.2.2.21" evidence="2"/>
<evidence type="ECO:0000256" key="4">
    <source>
        <dbReference type="ARBA" id="ARBA00023204"/>
    </source>
</evidence>
<evidence type="ECO:0000259" key="5">
    <source>
        <dbReference type="SMART" id="SM00278"/>
    </source>
</evidence>
<evidence type="ECO:0000313" key="7">
    <source>
        <dbReference type="EMBL" id="MBF2735201.1"/>
    </source>
</evidence>
<dbReference type="CDD" id="cd00056">
    <property type="entry name" value="ENDO3c"/>
    <property type="match status" value="1"/>
</dbReference>
<proteinExistence type="predicted"/>
<dbReference type="InterPro" id="IPR011257">
    <property type="entry name" value="DNA_glycosylase"/>
</dbReference>
<evidence type="ECO:0000256" key="1">
    <source>
        <dbReference type="ARBA" id="ARBA00000086"/>
    </source>
</evidence>
<dbReference type="PANTHER" id="PTHR43003">
    <property type="entry name" value="DNA-3-METHYLADENINE GLYCOSYLASE"/>
    <property type="match status" value="1"/>
</dbReference>
<comment type="catalytic activity">
    <reaction evidence="1">
        <text>Hydrolysis of alkylated DNA, releasing 3-methyladenine, 3-methylguanine, 7-methylguanine and 7-methyladenine.</text>
        <dbReference type="EC" id="3.2.2.21"/>
    </reaction>
</comment>
<dbReference type="GO" id="GO:0008725">
    <property type="term" value="F:DNA-3-methyladenine glycosylase activity"/>
    <property type="evidence" value="ECO:0007669"/>
    <property type="project" value="TreeGrafter"/>
</dbReference>
<dbReference type="SUPFAM" id="SSF48150">
    <property type="entry name" value="DNA-glycosylase"/>
    <property type="match status" value="1"/>
</dbReference>
<protein>
    <recommendedName>
        <fullName evidence="2">DNA-3-methyladenine glycosylase II</fullName>
        <ecNumber evidence="2">3.2.2.21</ecNumber>
    </recommendedName>
</protein>
<dbReference type="GO" id="GO:0006285">
    <property type="term" value="P:base-excision repair, AP site formation"/>
    <property type="evidence" value="ECO:0007669"/>
    <property type="project" value="TreeGrafter"/>
</dbReference>
<dbReference type="SMART" id="SM00478">
    <property type="entry name" value="ENDO3c"/>
    <property type="match status" value="1"/>
</dbReference>
<dbReference type="EMBL" id="JADHEI010000033">
    <property type="protein sequence ID" value="MBF2735201.1"/>
    <property type="molecule type" value="Genomic_DNA"/>
</dbReference>